<dbReference type="SMART" id="SM00220">
    <property type="entry name" value="S_TKc"/>
    <property type="match status" value="1"/>
</dbReference>
<protein>
    <submittedName>
        <fullName evidence="7">Oidioi.mRNA.OKI2018_I69.PAR.g11961.t1.cds</fullName>
    </submittedName>
</protein>
<evidence type="ECO:0000313" key="7">
    <source>
        <dbReference type="EMBL" id="CAG5088759.1"/>
    </source>
</evidence>
<keyword evidence="4" id="KW-0418">Kinase</keyword>
<dbReference type="EMBL" id="OU015568">
    <property type="protein sequence ID" value="CAG5088759.1"/>
    <property type="molecule type" value="Genomic_DNA"/>
</dbReference>
<keyword evidence="1" id="KW-0723">Serine/threonine-protein kinase</keyword>
<dbReference type="SUPFAM" id="SSF50729">
    <property type="entry name" value="PH domain-like"/>
    <property type="match status" value="1"/>
</dbReference>
<dbReference type="PANTHER" id="PTHR24355:SF30">
    <property type="entry name" value="SERINE_THREONINE-PROTEIN KINASE 32B ISOFORM X1"/>
    <property type="match status" value="1"/>
</dbReference>
<dbReference type="InterPro" id="IPR011009">
    <property type="entry name" value="Kinase-like_dom_sf"/>
</dbReference>
<keyword evidence="2" id="KW-0808">Transferase</keyword>
<evidence type="ECO:0000256" key="4">
    <source>
        <dbReference type="ARBA" id="ARBA00022777"/>
    </source>
</evidence>
<dbReference type="InterPro" id="IPR000719">
    <property type="entry name" value="Prot_kinase_dom"/>
</dbReference>
<dbReference type="Proteomes" id="UP001158576">
    <property type="component" value="Chromosome PAR"/>
</dbReference>
<dbReference type="PANTHER" id="PTHR24355">
    <property type="entry name" value="G PROTEIN-COUPLED RECEPTOR KINASE/RIBOSOMAL PROTEIN S6 KINASE"/>
    <property type="match status" value="1"/>
</dbReference>
<evidence type="ECO:0000256" key="3">
    <source>
        <dbReference type="ARBA" id="ARBA00022741"/>
    </source>
</evidence>
<evidence type="ECO:0000256" key="5">
    <source>
        <dbReference type="ARBA" id="ARBA00022840"/>
    </source>
</evidence>
<dbReference type="Pfam" id="PF00069">
    <property type="entry name" value="Pkinase"/>
    <property type="match status" value="1"/>
</dbReference>
<evidence type="ECO:0000259" key="6">
    <source>
        <dbReference type="SMART" id="SM00220"/>
    </source>
</evidence>
<evidence type="ECO:0000313" key="8">
    <source>
        <dbReference type="Proteomes" id="UP001158576"/>
    </source>
</evidence>
<dbReference type="SUPFAM" id="SSF56112">
    <property type="entry name" value="Protein kinase-like (PK-like)"/>
    <property type="match status" value="1"/>
</dbReference>
<keyword evidence="5" id="KW-0067">ATP-binding</keyword>
<dbReference type="Gene3D" id="1.10.510.10">
    <property type="entry name" value="Transferase(Phosphotransferase) domain 1"/>
    <property type="match status" value="1"/>
</dbReference>
<name>A0ABN7S3N7_OIKDI</name>
<gene>
    <name evidence="7" type="ORF">OKIOD_LOCUS3519</name>
</gene>
<accession>A0ABN7S3N7</accession>
<keyword evidence="8" id="KW-1185">Reference proteome</keyword>
<feature type="domain" description="Protein kinase" evidence="6">
    <location>
        <begin position="3"/>
        <end position="228"/>
    </location>
</feature>
<keyword evidence="3" id="KW-0547">Nucleotide-binding</keyword>
<evidence type="ECO:0000256" key="1">
    <source>
        <dbReference type="ARBA" id="ARBA00022527"/>
    </source>
</evidence>
<organism evidence="7 8">
    <name type="scientific">Oikopleura dioica</name>
    <name type="common">Tunicate</name>
    <dbReference type="NCBI Taxonomy" id="34765"/>
    <lineage>
        <taxon>Eukaryota</taxon>
        <taxon>Metazoa</taxon>
        <taxon>Chordata</taxon>
        <taxon>Tunicata</taxon>
        <taxon>Appendicularia</taxon>
        <taxon>Copelata</taxon>
        <taxon>Oikopleuridae</taxon>
        <taxon>Oikopleura</taxon>
    </lineage>
</organism>
<dbReference type="Gene3D" id="3.30.200.20">
    <property type="entry name" value="Phosphorylase Kinase, domain 1"/>
    <property type="match status" value="1"/>
</dbReference>
<proteinExistence type="predicted"/>
<sequence length="336" mass="38079">MSVSCTKGAFIDQVSYIFQDCSTILFIHDFGDGGDLLKLHNQRGGFTLEEVLFYTCEMVIGLEFIHQHNICHRNICPRSILISGTGHCMISNFFDAVICSNNNEITGDVGSPQFKAPEVISDSYSKSCDIFSLGCTIYYLFYGESPIVTDPITEQISYKLLDRLNQVSPLDTVFDLSTQNAIEKSQNEDNSGDQLQETEFQDILIRGVCSKAADSRFNPTWSKREIFLFPNRLEIPAEQIVIPIDEIISVEKIKPKDTEAILIKTHSRDITFSFEMGFEQEQWYVDILKVWKNVTNLSKNAPKQISIRRSMKEEMKRQKKVAIAHSKIANGSVSSI</sequence>
<evidence type="ECO:0000256" key="2">
    <source>
        <dbReference type="ARBA" id="ARBA00022679"/>
    </source>
</evidence>
<reference evidence="7 8" key="1">
    <citation type="submission" date="2021-04" db="EMBL/GenBank/DDBJ databases">
        <authorList>
            <person name="Bliznina A."/>
        </authorList>
    </citation>
    <scope>NUCLEOTIDE SEQUENCE [LARGE SCALE GENOMIC DNA]</scope>
</reference>